<proteinExistence type="predicted"/>
<accession>D3KI29</accession>
<dbReference type="OMA" id="KFEKPPC"/>
<comment type="caution">
    <text evidence="2">The sequence shown here is derived from an EMBL/GenBank/DDBJ whole genome shotgun (WGS) entry which is preliminary data.</text>
</comment>
<dbReference type="AlphaFoldDB" id="D3KI29"/>
<dbReference type="InterPro" id="IPR000253">
    <property type="entry name" value="FHA_dom"/>
</dbReference>
<dbReference type="VEuPathDB" id="GiardiaDB:GL50803_6615"/>
<dbReference type="EMBL" id="AACB03000003">
    <property type="protein sequence ID" value="KAE8303342.1"/>
    <property type="molecule type" value="Genomic_DNA"/>
</dbReference>
<organism evidence="2 3">
    <name type="scientific">Giardia intestinalis (strain ATCC 50803 / WB clone C6)</name>
    <name type="common">Giardia lamblia</name>
    <dbReference type="NCBI Taxonomy" id="184922"/>
    <lineage>
        <taxon>Eukaryota</taxon>
        <taxon>Metamonada</taxon>
        <taxon>Diplomonadida</taxon>
        <taxon>Hexamitidae</taxon>
        <taxon>Giardiinae</taxon>
        <taxon>Giardia</taxon>
    </lineage>
</organism>
<dbReference type="Proteomes" id="UP000001548">
    <property type="component" value="Unassembled WGS sequence"/>
</dbReference>
<evidence type="ECO:0000313" key="2">
    <source>
        <dbReference type="EMBL" id="KAE8303342.1"/>
    </source>
</evidence>
<keyword evidence="3" id="KW-1185">Reference proteome</keyword>
<protein>
    <submittedName>
        <fullName evidence="2">Uncharacterized protein</fullName>
    </submittedName>
</protein>
<reference evidence="2 3" key="1">
    <citation type="journal article" date="2007" name="Science">
        <title>Genomic minimalism in the early diverging intestinal parasite Giardia lamblia.</title>
        <authorList>
            <person name="Morrison H.G."/>
            <person name="McArthur A.G."/>
            <person name="Gillin F.D."/>
            <person name="Aley S.B."/>
            <person name="Adam R.D."/>
            <person name="Olsen G.J."/>
            <person name="Best A.A."/>
            <person name="Cande W.Z."/>
            <person name="Chen F."/>
            <person name="Cipriano M.J."/>
            <person name="Davids B.J."/>
            <person name="Dawson S.C."/>
            <person name="Elmendorf H.G."/>
            <person name="Hehl A.B."/>
            <person name="Holder M.E."/>
            <person name="Huse S.M."/>
            <person name="Kim U.U."/>
            <person name="Lasek-Nesselquist E."/>
            <person name="Manning G."/>
            <person name="Nigam A."/>
            <person name="Nixon J.E."/>
            <person name="Palm D."/>
            <person name="Passamaneck N.E."/>
            <person name="Prabhu A."/>
            <person name="Reich C.I."/>
            <person name="Reiner D.S."/>
            <person name="Samuelson J."/>
            <person name="Svard S.G."/>
            <person name="Sogin M.L."/>
        </authorList>
    </citation>
    <scope>NUCLEOTIDE SEQUENCE [LARGE SCALE GENOMIC DNA]</scope>
    <source>
        <strain evidence="2 3">WB C6</strain>
    </source>
</reference>
<evidence type="ECO:0000313" key="3">
    <source>
        <dbReference type="Proteomes" id="UP000001548"/>
    </source>
</evidence>
<evidence type="ECO:0000256" key="1">
    <source>
        <dbReference type="SAM" id="MobiDB-lite"/>
    </source>
</evidence>
<feature type="region of interest" description="Disordered" evidence="1">
    <location>
        <begin position="455"/>
        <end position="519"/>
    </location>
</feature>
<name>D3KI29_GIAIC</name>
<dbReference type="PROSITE" id="PS50006">
    <property type="entry name" value="FHA_DOMAIN"/>
    <property type="match status" value="1"/>
</dbReference>
<gene>
    <name evidence="2" type="ORF">GL50803_006615</name>
</gene>
<dbReference type="HOGENOM" id="CLU_469680_0_0_1"/>
<sequence length="581" mass="64848">MARPHTAHPYVTELCNGSYMLLESPQLIIGRNSDKSKPWELADNRLLLPYQELSRAHIGLSYDGHNLEITNLGRNRIVILLQTCDSNGGNGDSEEACPRKQLIMEPKNSLERVCSPCILSIHPHSFKDHYGTYYYGCPLFPPLCIVPIGGMVARAFQMLEEIDTLLSSSTLQSNQSTYLNIIFNRYSHSKLVLAEFVDCTNPQILGPLLDGAKKLVDLEPYYTTLIDITTCLHEARSVHGLELPIDLDIYKFEKPPCFPEHQHAYEKVCPQECHTPIESIDHEQLTEFTDFFLTDVTILSINANLQSLFETTLQYTTLQAPPSIDVLEWAITGLTPVLEDGRLCCHPDIGRLKSYYSRHKYLLIVYEGTESSTWVDAILEPEAEKNVLFALIRSSLGTEKPVYIMSKKQFSGFLYYQNSGDISYFPFPPSRAYRSSSSTPPTLVAAATESTTKAISSDAEASKEPCLRQSTSPSIPQCAKENEEVIDISDSESSQPSSEAREATRPSASQQPPQLLDLPNFSERRVIKVDLPVMRIINGYGVVDCDDISMSVWRALVDALNSDGPGPCLALRLHEDDAGQA</sequence>